<dbReference type="RefSeq" id="XP_500026.2">
    <property type="nucleotide sequence ID" value="XM_500026.2"/>
</dbReference>
<reference evidence="2 4" key="1">
    <citation type="journal article" date="2016" name="PLoS ONE">
        <title>Sequence Assembly of Yarrowia lipolytica Strain W29/CLIB89 Shows Transposable Element Diversity.</title>
        <authorList>
            <person name="Magnan C."/>
            <person name="Yu J."/>
            <person name="Chang I."/>
            <person name="Jahn E."/>
            <person name="Kanomata Y."/>
            <person name="Wu J."/>
            <person name="Zeller M."/>
            <person name="Oakes M."/>
            <person name="Baldi P."/>
            <person name="Sandmeyer S."/>
        </authorList>
    </citation>
    <scope>NUCLEOTIDE SEQUENCE [LARGE SCALE GENOMIC DNA]</scope>
    <source>
        <strain evidence="2">CLIB89</strain>
        <strain evidence="4">CLIB89(W29)</strain>
    </source>
</reference>
<name>A0A1D8N4L2_YARLL</name>
<dbReference type="EMBL" id="KZ859205">
    <property type="protein sequence ID" value="RDW22579.1"/>
    <property type="molecule type" value="Genomic_DNA"/>
</dbReference>
<evidence type="ECO:0000256" key="1">
    <source>
        <dbReference type="SAM" id="MobiDB-lite"/>
    </source>
</evidence>
<protein>
    <submittedName>
        <fullName evidence="2">Uncharacterized protein</fullName>
    </submittedName>
</protein>
<feature type="compositionally biased region" description="Basic residues" evidence="1">
    <location>
        <begin position="8"/>
        <end position="23"/>
    </location>
</feature>
<dbReference type="VEuPathDB" id="FungiDB:YALI0_A13035g"/>
<dbReference type="OrthoDB" id="4085230at2759"/>
<dbReference type="GeneID" id="2906417"/>
<dbReference type="Proteomes" id="UP000256601">
    <property type="component" value="Unassembled WGS sequence"/>
</dbReference>
<reference evidence="3 5" key="2">
    <citation type="submission" date="2018-07" db="EMBL/GenBank/DDBJ databases">
        <title>Draft Genome Assemblies for Five Robust Yarrowia lipolytica Strains Exhibiting High Lipid Production and Pentose Sugar Utilization and Sugar Alcohol Secretion from Undetoxified Lignocellulosic Biomass Hydrolysates.</title>
        <authorList>
            <consortium name="DOE Joint Genome Institute"/>
            <person name="Walker C."/>
            <person name="Ryu S."/>
            <person name="Na H."/>
            <person name="Zane M."/>
            <person name="LaButti K."/>
            <person name="Lipzen A."/>
            <person name="Haridas S."/>
            <person name="Barry K."/>
            <person name="Grigoriev I.V."/>
            <person name="Quarterman J."/>
            <person name="Slininger P."/>
            <person name="Dien B."/>
            <person name="Trinh C.T."/>
        </authorList>
    </citation>
    <scope>NUCLEOTIDE SEQUENCE [LARGE SCALE GENOMIC DNA]</scope>
    <source>
        <strain evidence="3 5">YB392</strain>
    </source>
</reference>
<gene>
    <name evidence="3" type="ORF">B0I71DRAFT_137343</name>
    <name evidence="2" type="ORF">YALI1_A13041g</name>
</gene>
<feature type="region of interest" description="Disordered" evidence="1">
    <location>
        <begin position="1"/>
        <end position="38"/>
    </location>
</feature>
<proteinExistence type="predicted"/>
<evidence type="ECO:0000313" key="3">
    <source>
        <dbReference type="EMBL" id="RDW22579.1"/>
    </source>
</evidence>
<sequence length="161" mass="17831">MPNNNNIHKPKVLGKKPRQHNKNKGNSYVRRDGKGVELKSKMVTKKQAKKNSRNADYIVSRLGEIDVDAIQAVGSRKRANIIGKIAESVDVMTNADEDEDEMVDDAETKTQLKRRMAREELDRITSTQNPIKMALTEDPDATEIAFQSGSKGTTLGAPLAV</sequence>
<dbReference type="Proteomes" id="UP000182444">
    <property type="component" value="Chromosome 1A"/>
</dbReference>
<evidence type="ECO:0000313" key="4">
    <source>
        <dbReference type="Proteomes" id="UP000182444"/>
    </source>
</evidence>
<evidence type="ECO:0000313" key="2">
    <source>
        <dbReference type="EMBL" id="AOW00582.1"/>
    </source>
</evidence>
<evidence type="ECO:0000313" key="5">
    <source>
        <dbReference type="Proteomes" id="UP000256601"/>
    </source>
</evidence>
<accession>A0A1D8N4L2</accession>
<dbReference type="EMBL" id="CP017553">
    <property type="protein sequence ID" value="AOW00582.1"/>
    <property type="molecule type" value="Genomic_DNA"/>
</dbReference>
<dbReference type="KEGG" id="yli:2906417"/>
<organism evidence="2 4">
    <name type="scientific">Yarrowia lipolytica</name>
    <name type="common">Candida lipolytica</name>
    <dbReference type="NCBI Taxonomy" id="4952"/>
    <lineage>
        <taxon>Eukaryota</taxon>
        <taxon>Fungi</taxon>
        <taxon>Dikarya</taxon>
        <taxon>Ascomycota</taxon>
        <taxon>Saccharomycotina</taxon>
        <taxon>Dipodascomycetes</taxon>
        <taxon>Dipodascales</taxon>
        <taxon>Dipodascales incertae sedis</taxon>
        <taxon>Yarrowia</taxon>
    </lineage>
</organism>
<dbReference type="AlphaFoldDB" id="A0A1D8N4L2"/>
<feature type="compositionally biased region" description="Basic and acidic residues" evidence="1">
    <location>
        <begin position="29"/>
        <end position="38"/>
    </location>
</feature>
<dbReference type="VEuPathDB" id="FungiDB:YALI1_A13041g"/>